<dbReference type="Proteomes" id="UP000070444">
    <property type="component" value="Unassembled WGS sequence"/>
</dbReference>
<accession>A0A137P7F9</accession>
<dbReference type="SUPFAM" id="SSF52047">
    <property type="entry name" value="RNI-like"/>
    <property type="match status" value="1"/>
</dbReference>
<reference evidence="1 2" key="1">
    <citation type="journal article" date="2015" name="Genome Biol. Evol.">
        <title>Phylogenomic analyses indicate that early fungi evolved digesting cell walls of algal ancestors of land plants.</title>
        <authorList>
            <person name="Chang Y."/>
            <person name="Wang S."/>
            <person name="Sekimoto S."/>
            <person name="Aerts A.L."/>
            <person name="Choi C."/>
            <person name="Clum A."/>
            <person name="LaButti K.M."/>
            <person name="Lindquist E.A."/>
            <person name="Yee Ngan C."/>
            <person name="Ohm R.A."/>
            <person name="Salamov A.A."/>
            <person name="Grigoriev I.V."/>
            <person name="Spatafora J.W."/>
            <person name="Berbee M.L."/>
        </authorList>
    </citation>
    <scope>NUCLEOTIDE SEQUENCE [LARGE SCALE GENOMIC DNA]</scope>
    <source>
        <strain evidence="1 2">NRRL 28638</strain>
    </source>
</reference>
<protein>
    <recommendedName>
        <fullName evidence="3">F-box domain-containing protein</fullName>
    </recommendedName>
</protein>
<dbReference type="InterPro" id="IPR032675">
    <property type="entry name" value="LRR_dom_sf"/>
</dbReference>
<evidence type="ECO:0000313" key="1">
    <source>
        <dbReference type="EMBL" id="KXN70946.1"/>
    </source>
</evidence>
<dbReference type="EMBL" id="KQ964488">
    <property type="protein sequence ID" value="KXN70946.1"/>
    <property type="molecule type" value="Genomic_DNA"/>
</dbReference>
<gene>
    <name evidence="1" type="ORF">CONCODRAFT_70198</name>
</gene>
<sequence>MKVETKIVYNILSDSDILRYLNIKDKTELSSTCKYIYKKLSHFRLQKLWFNSRDFQKYIDNTQKGVYWTNENYELKLSYFETNFDDYKRHLLRLTYGGIDYFLLEYFSLKFVNLTSLWLDYIILPKTILINVIENTSNLVHLTLWGIEVAYSKVDNISTSVKFSKYLTELKWENCNQFELDSTDLVSFKEHALAPRFSNSDILNISLNIVDTLKSLYWCHLNPKSTHLFNETILNNPGLAHLTISLYNLSLINLNQLANSPVLTKLTIYDSGEAITSDPNRIVNFPNVKTLEFPYFFEEVTPSVNLIIENCPNLERLKIFSIRNCDDYFINYIKNFKYLKVLTIIAVKHIPSFLYKSAPQSNLQHLEIYTQNPNIIYFSNFINMPKLKLITNSCSDYNLENWRDTPNYEDFQGWRMIEYPGSIRYWKI</sequence>
<keyword evidence="2" id="KW-1185">Reference proteome</keyword>
<organism evidence="1 2">
    <name type="scientific">Conidiobolus coronatus (strain ATCC 28846 / CBS 209.66 / NRRL 28638)</name>
    <name type="common">Delacroixia coronata</name>
    <dbReference type="NCBI Taxonomy" id="796925"/>
    <lineage>
        <taxon>Eukaryota</taxon>
        <taxon>Fungi</taxon>
        <taxon>Fungi incertae sedis</taxon>
        <taxon>Zoopagomycota</taxon>
        <taxon>Entomophthoromycotina</taxon>
        <taxon>Entomophthoromycetes</taxon>
        <taxon>Entomophthorales</taxon>
        <taxon>Ancylistaceae</taxon>
        <taxon>Conidiobolus</taxon>
    </lineage>
</organism>
<dbReference type="AlphaFoldDB" id="A0A137P7F9"/>
<dbReference type="Gene3D" id="3.80.10.10">
    <property type="entry name" value="Ribonuclease Inhibitor"/>
    <property type="match status" value="1"/>
</dbReference>
<dbReference type="OrthoDB" id="1098139at2759"/>
<proteinExistence type="predicted"/>
<evidence type="ECO:0000313" key="2">
    <source>
        <dbReference type="Proteomes" id="UP000070444"/>
    </source>
</evidence>
<name>A0A137P7F9_CONC2</name>
<evidence type="ECO:0008006" key="3">
    <source>
        <dbReference type="Google" id="ProtNLM"/>
    </source>
</evidence>